<proteinExistence type="predicted"/>
<evidence type="ECO:0000313" key="4">
    <source>
        <dbReference type="Proteomes" id="UP001205906"/>
    </source>
</evidence>
<gene>
    <name evidence="3" type="ORF">NGM99_14585</name>
</gene>
<reference evidence="3 4" key="1">
    <citation type="submission" date="2022-06" db="EMBL/GenBank/DDBJ databases">
        <title>Mesorhizobium sp. strain RP14 Genome sequencing and assembly.</title>
        <authorList>
            <person name="Kim I."/>
        </authorList>
    </citation>
    <scope>NUCLEOTIDE SEQUENCE [LARGE SCALE GENOMIC DNA]</scope>
    <source>
        <strain evidence="4">RP14(2022)</strain>
    </source>
</reference>
<dbReference type="RefSeq" id="WP_252820171.1">
    <property type="nucleotide sequence ID" value="NZ_JAMXQS010000007.1"/>
</dbReference>
<dbReference type="InterPro" id="IPR000572">
    <property type="entry name" value="OxRdtase_Mopterin-bd_dom"/>
</dbReference>
<evidence type="ECO:0000259" key="2">
    <source>
        <dbReference type="Pfam" id="PF00174"/>
    </source>
</evidence>
<dbReference type="SUPFAM" id="SSF56524">
    <property type="entry name" value="Oxidoreductase molybdopterin-binding domain"/>
    <property type="match status" value="1"/>
</dbReference>
<evidence type="ECO:0000313" key="3">
    <source>
        <dbReference type="EMBL" id="MCO6051007.1"/>
    </source>
</evidence>
<dbReference type="EMBL" id="JAMXQS010000007">
    <property type="protein sequence ID" value="MCO6051007.1"/>
    <property type="molecule type" value="Genomic_DNA"/>
</dbReference>
<dbReference type="Gene3D" id="3.90.420.10">
    <property type="entry name" value="Oxidoreductase, molybdopterin-binding domain"/>
    <property type="match status" value="1"/>
</dbReference>
<comment type="caution">
    <text evidence="3">The sequence shown here is derived from an EMBL/GenBank/DDBJ whole genome shotgun (WGS) entry which is preliminary data.</text>
</comment>
<dbReference type="Proteomes" id="UP001205906">
    <property type="component" value="Unassembled WGS sequence"/>
</dbReference>
<sequence>MPFRLLALTSAIALGLASLSAPASGGAPILVLGGTAAKPAQALDLAGLDAMPQTSFETNTPWHKGPVTFSGVLLKDYLATLGAHGTRVQLIALNDYTVEAPVDELVEGGALLATRQNGQPMPVSEKGPVFLLFPFDSRKELQHQTYYSRSVWQLSEIDILE</sequence>
<feature type="chain" id="PRO_5046231392" evidence="1">
    <location>
        <begin position="24"/>
        <end position="161"/>
    </location>
</feature>
<dbReference type="InterPro" id="IPR036374">
    <property type="entry name" value="OxRdtase_Mopterin-bd_sf"/>
</dbReference>
<evidence type="ECO:0000256" key="1">
    <source>
        <dbReference type="SAM" id="SignalP"/>
    </source>
</evidence>
<keyword evidence="1" id="KW-0732">Signal</keyword>
<accession>A0ABT1C899</accession>
<protein>
    <submittedName>
        <fullName evidence="3">Molybdopterin-dependent oxidoreductase</fullName>
    </submittedName>
</protein>
<dbReference type="Pfam" id="PF00174">
    <property type="entry name" value="Oxidored_molyb"/>
    <property type="match status" value="1"/>
</dbReference>
<feature type="domain" description="Oxidoreductase molybdopterin-binding" evidence="2">
    <location>
        <begin position="58"/>
        <end position="134"/>
    </location>
</feature>
<feature type="signal peptide" evidence="1">
    <location>
        <begin position="1"/>
        <end position="23"/>
    </location>
</feature>
<name>A0ABT1C899_9HYPH</name>
<organism evidence="3 4">
    <name type="scientific">Mesorhizobium liriopis</name>
    <dbReference type="NCBI Taxonomy" id="2953882"/>
    <lineage>
        <taxon>Bacteria</taxon>
        <taxon>Pseudomonadati</taxon>
        <taxon>Pseudomonadota</taxon>
        <taxon>Alphaproteobacteria</taxon>
        <taxon>Hyphomicrobiales</taxon>
        <taxon>Phyllobacteriaceae</taxon>
        <taxon>Mesorhizobium</taxon>
    </lineage>
</organism>
<keyword evidence="4" id="KW-1185">Reference proteome</keyword>